<name>A0ABR4Q8V1_9CEST</name>
<comment type="caution">
    <text evidence="1">The sequence shown here is derived from an EMBL/GenBank/DDBJ whole genome shotgun (WGS) entry which is preliminary data.</text>
</comment>
<dbReference type="Proteomes" id="UP001651158">
    <property type="component" value="Unassembled WGS sequence"/>
</dbReference>
<gene>
    <name evidence="1" type="ORF">TcWFU_000586</name>
</gene>
<protein>
    <submittedName>
        <fullName evidence="1">Uncharacterized protein</fullName>
    </submittedName>
</protein>
<evidence type="ECO:0000313" key="1">
    <source>
        <dbReference type="EMBL" id="KAL5106020.1"/>
    </source>
</evidence>
<organism evidence="1 2">
    <name type="scientific">Taenia crassiceps</name>
    <dbReference type="NCBI Taxonomy" id="6207"/>
    <lineage>
        <taxon>Eukaryota</taxon>
        <taxon>Metazoa</taxon>
        <taxon>Spiralia</taxon>
        <taxon>Lophotrochozoa</taxon>
        <taxon>Platyhelminthes</taxon>
        <taxon>Cestoda</taxon>
        <taxon>Eucestoda</taxon>
        <taxon>Cyclophyllidea</taxon>
        <taxon>Taeniidae</taxon>
        <taxon>Taenia</taxon>
    </lineage>
</organism>
<keyword evidence="2" id="KW-1185">Reference proteome</keyword>
<dbReference type="EMBL" id="JAKROA010000006">
    <property type="protein sequence ID" value="KAL5106020.1"/>
    <property type="molecule type" value="Genomic_DNA"/>
</dbReference>
<accession>A0ABR4Q8V1</accession>
<reference evidence="1 2" key="1">
    <citation type="journal article" date="2022" name="Front. Cell. Infect. Microbiol.">
        <title>The Genomes of Two Strains of Taenia crassiceps the Animal Model for the Study of Human Cysticercosis.</title>
        <authorList>
            <person name="Bobes R.J."/>
            <person name="Estrada K."/>
            <person name="Rios-Valencia D.G."/>
            <person name="Calderon-Gallegos A."/>
            <person name="de la Torre P."/>
            <person name="Carrero J.C."/>
            <person name="Sanchez-Flores A."/>
            <person name="Laclette J.P."/>
        </authorList>
    </citation>
    <scope>NUCLEOTIDE SEQUENCE [LARGE SCALE GENOMIC DNA]</scope>
    <source>
        <strain evidence="1">WFUcys</strain>
    </source>
</reference>
<proteinExistence type="predicted"/>
<sequence length="126" mass="14467">MEVIVTGMLERGADEKFMLKRLTSLYDFHQESESIRSHDQAINRLLLVGNLLIRRSYRIGAAGVDGPGEEFVRFYAFSKKYIVVKYATKVRFFFLINFDALNQVDTSNALHLNAFNYTTDDDGMAK</sequence>
<evidence type="ECO:0000313" key="2">
    <source>
        <dbReference type="Proteomes" id="UP001651158"/>
    </source>
</evidence>